<keyword evidence="1" id="KW-1133">Transmembrane helix</keyword>
<feature type="transmembrane region" description="Helical" evidence="1">
    <location>
        <begin position="46"/>
        <end position="67"/>
    </location>
</feature>
<sequence length="112" mass="13301">MGMISDLNELMVNGNVGLVAVLFMLNIIMIQILYRYKPNQPDLWSYPFYISLALYILIMIIILPEWAGQEGDAIYHTIAFFHYVIAFILLYIYLFLLKLEYKNRQKHINHQQ</sequence>
<keyword evidence="3" id="KW-1185">Reference proteome</keyword>
<reference evidence="2 3" key="1">
    <citation type="submission" date="2016-11" db="EMBL/GenBank/DDBJ databases">
        <authorList>
            <person name="Jaros S."/>
            <person name="Januszkiewicz K."/>
            <person name="Wedrychowicz H."/>
        </authorList>
    </citation>
    <scope>NUCLEOTIDE SEQUENCE [LARGE SCALE GENOMIC DNA]</scope>
    <source>
        <strain evidence="2 3">DSM 44666</strain>
    </source>
</reference>
<dbReference type="AlphaFoldDB" id="A0A1M5A1P6"/>
<feature type="transmembrane region" description="Helical" evidence="1">
    <location>
        <begin position="73"/>
        <end position="96"/>
    </location>
</feature>
<evidence type="ECO:0000313" key="2">
    <source>
        <dbReference type="EMBL" id="SHF24141.1"/>
    </source>
</evidence>
<gene>
    <name evidence="2" type="ORF">SAMN05444392_11198</name>
</gene>
<accession>A0A1M5A1P6</accession>
<feature type="transmembrane region" description="Helical" evidence="1">
    <location>
        <begin position="12"/>
        <end position="34"/>
    </location>
</feature>
<name>A0A1M5A1P6_9BACL</name>
<proteinExistence type="predicted"/>
<keyword evidence="1" id="KW-0472">Membrane</keyword>
<dbReference type="Proteomes" id="UP000184476">
    <property type="component" value="Unassembled WGS sequence"/>
</dbReference>
<evidence type="ECO:0000256" key="1">
    <source>
        <dbReference type="SAM" id="Phobius"/>
    </source>
</evidence>
<dbReference type="STRING" id="112248.SAMN05444392_11198"/>
<protein>
    <submittedName>
        <fullName evidence="2">Uncharacterized protein</fullName>
    </submittedName>
</protein>
<dbReference type="RefSeq" id="WP_073156452.1">
    <property type="nucleotide sequence ID" value="NZ_FQVL01000011.1"/>
</dbReference>
<evidence type="ECO:0000313" key="3">
    <source>
        <dbReference type="Proteomes" id="UP000184476"/>
    </source>
</evidence>
<keyword evidence="1" id="KW-0812">Transmembrane</keyword>
<organism evidence="2 3">
    <name type="scientific">Seinonella peptonophila</name>
    <dbReference type="NCBI Taxonomy" id="112248"/>
    <lineage>
        <taxon>Bacteria</taxon>
        <taxon>Bacillati</taxon>
        <taxon>Bacillota</taxon>
        <taxon>Bacilli</taxon>
        <taxon>Bacillales</taxon>
        <taxon>Thermoactinomycetaceae</taxon>
        <taxon>Seinonella</taxon>
    </lineage>
</organism>
<dbReference type="EMBL" id="FQVL01000011">
    <property type="protein sequence ID" value="SHF24141.1"/>
    <property type="molecule type" value="Genomic_DNA"/>
</dbReference>